<evidence type="ECO:0000313" key="4">
    <source>
        <dbReference type="Proteomes" id="UP000259683"/>
    </source>
</evidence>
<gene>
    <name evidence="2" type="ORF">CcrSC_gp014</name>
    <name evidence="3" type="ORF">CcrSC_gp514</name>
</gene>
<keyword evidence="4" id="KW-1185">Reference proteome</keyword>
<reference evidence="2" key="2">
    <citation type="submission" date="2018-07" db="EMBL/GenBank/DDBJ databases">
        <authorList>
            <person name="Wilson K.M."/>
            <person name="Ely B."/>
        </authorList>
    </citation>
    <scope>NUCLEOTIDE SEQUENCE</scope>
</reference>
<feature type="region of interest" description="Disordered" evidence="1">
    <location>
        <begin position="44"/>
        <end position="67"/>
    </location>
</feature>
<protein>
    <submittedName>
        <fullName evidence="2">Uncharacterized protein</fullName>
    </submittedName>
</protein>
<reference evidence="4" key="1">
    <citation type="submission" date="2018-07" db="EMBL/GenBank/DDBJ databases">
        <title>Giant CbK-like Caulobacter bacteriophages have genetically divergent genomes.</title>
        <authorList>
            <person name="Wilson K.M."/>
            <person name="Ely B."/>
        </authorList>
    </citation>
    <scope>NUCLEOTIDE SEQUENCE [LARGE SCALE GENOMIC DNA]</scope>
</reference>
<evidence type="ECO:0000256" key="1">
    <source>
        <dbReference type="SAM" id="MobiDB-lite"/>
    </source>
</evidence>
<name>A0A385ED38_9CAUD</name>
<sequence length="67" mass="7253">MSARERRALSELLALFHAVNSGHVKGRNPYAFPAVKLANEVLTGDPLDGVSTSPKPWTGIARRTARP</sequence>
<accession>A0A385ED38</accession>
<reference evidence="4" key="3">
    <citation type="submission" date="2018-09" db="EMBL/GenBank/DDBJ databases">
        <title>Giant CbK-like Caulobacter bacteriophages have genetically divergent genomes.</title>
        <authorList>
            <person name="Wilson K."/>
            <person name="Ely B."/>
        </authorList>
    </citation>
    <scope>NUCLEOTIDE SEQUENCE [LARGE SCALE GENOMIC DNA]</scope>
</reference>
<dbReference type="EMBL" id="MH588547">
    <property type="protein sequence ID" value="AXQ69596.1"/>
    <property type="molecule type" value="Genomic_DNA"/>
</dbReference>
<dbReference type="Proteomes" id="UP000259683">
    <property type="component" value="Segment"/>
</dbReference>
<proteinExistence type="predicted"/>
<evidence type="ECO:0000313" key="3">
    <source>
        <dbReference type="EMBL" id="AXQ70096.1"/>
    </source>
</evidence>
<evidence type="ECO:0000313" key="2">
    <source>
        <dbReference type="EMBL" id="AXQ69596.1"/>
    </source>
</evidence>
<dbReference type="EMBL" id="MH588547">
    <property type="protein sequence ID" value="AXQ70096.1"/>
    <property type="molecule type" value="Genomic_DNA"/>
</dbReference>
<reference evidence="2" key="4">
    <citation type="submission" date="2021-07" db="EMBL/GenBank/DDBJ databases">
        <title>Giant CbK-like Caulobacter bacteriophages have genetically divergent genomes.</title>
        <authorList>
            <person name="Wilson K."/>
            <person name="Ely B."/>
        </authorList>
    </citation>
    <scope>NUCLEOTIDE SEQUENCE</scope>
</reference>
<organism evidence="2 4">
    <name type="scientific">Caulobacter phage CcrSC</name>
    <dbReference type="NCBI Taxonomy" id="2283272"/>
    <lineage>
        <taxon>Viruses</taxon>
        <taxon>Duplodnaviria</taxon>
        <taxon>Heunggongvirae</taxon>
        <taxon>Uroviricota</taxon>
        <taxon>Caudoviricetes</taxon>
        <taxon>Jeanschmidtviridae</taxon>
        <taxon>Bertelyvirus</taxon>
        <taxon>Bertelyvirus SC</taxon>
    </lineage>
</organism>